<keyword evidence="1" id="KW-0732">Signal</keyword>
<dbReference type="RefSeq" id="WP_257635798.1">
    <property type="nucleotide sequence ID" value="NZ_JANIIC010000087.1"/>
</dbReference>
<gene>
    <name evidence="2" type="ORF">NQU54_43360</name>
</gene>
<keyword evidence="3" id="KW-1185">Reference proteome</keyword>
<reference evidence="2" key="1">
    <citation type="submission" date="2022-06" db="EMBL/GenBank/DDBJ databases">
        <title>WGS of actinobacteria.</title>
        <authorList>
            <person name="Thawai C."/>
        </authorList>
    </citation>
    <scope>NUCLEOTIDE SEQUENCE</scope>
    <source>
        <strain evidence="2">DSM 42010</strain>
    </source>
</reference>
<protein>
    <recommendedName>
        <fullName evidence="4">Secreted protein</fullName>
    </recommendedName>
</protein>
<feature type="chain" id="PRO_5040845718" description="Secreted protein" evidence="1">
    <location>
        <begin position="33"/>
        <end position="91"/>
    </location>
</feature>
<accession>A0A9X2M6I2</accession>
<organism evidence="2 3">
    <name type="scientific">Streptomyces malaysiensis subsp. samsunensis</name>
    <dbReference type="NCBI Taxonomy" id="459658"/>
    <lineage>
        <taxon>Bacteria</taxon>
        <taxon>Bacillati</taxon>
        <taxon>Actinomycetota</taxon>
        <taxon>Actinomycetes</taxon>
        <taxon>Kitasatosporales</taxon>
        <taxon>Streptomycetaceae</taxon>
        <taxon>Streptomyces</taxon>
        <taxon>Streptomyces violaceusniger group</taxon>
    </lineage>
</organism>
<evidence type="ECO:0008006" key="4">
    <source>
        <dbReference type="Google" id="ProtNLM"/>
    </source>
</evidence>
<evidence type="ECO:0000256" key="1">
    <source>
        <dbReference type="SAM" id="SignalP"/>
    </source>
</evidence>
<name>A0A9X2M6I2_STRMQ</name>
<sequence length="91" mass="8850">MTEESMQIAKKAVLLAATAGALALLGTGTAAANGYGGSDRNTGAPTSFDVSTFIFQSNDCDTLNGGAYSIGGAAPSGDVTIGSTCLNNIGG</sequence>
<proteinExistence type="predicted"/>
<dbReference type="EMBL" id="JANIIC010000087">
    <property type="protein sequence ID" value="MCQ8835675.1"/>
    <property type="molecule type" value="Genomic_DNA"/>
</dbReference>
<evidence type="ECO:0000313" key="2">
    <source>
        <dbReference type="EMBL" id="MCQ8835675.1"/>
    </source>
</evidence>
<comment type="caution">
    <text evidence="2">The sequence shown here is derived from an EMBL/GenBank/DDBJ whole genome shotgun (WGS) entry which is preliminary data.</text>
</comment>
<evidence type="ECO:0000313" key="3">
    <source>
        <dbReference type="Proteomes" id="UP001142400"/>
    </source>
</evidence>
<dbReference type="Proteomes" id="UP001142400">
    <property type="component" value="Unassembled WGS sequence"/>
</dbReference>
<feature type="signal peptide" evidence="1">
    <location>
        <begin position="1"/>
        <end position="32"/>
    </location>
</feature>
<dbReference type="AlphaFoldDB" id="A0A9X2M6I2"/>